<dbReference type="Pfam" id="PF12833">
    <property type="entry name" value="HTH_18"/>
    <property type="match status" value="1"/>
</dbReference>
<keyword evidence="6" id="KW-1185">Reference proteome</keyword>
<evidence type="ECO:0000256" key="1">
    <source>
        <dbReference type="ARBA" id="ARBA00023015"/>
    </source>
</evidence>
<dbReference type="eggNOG" id="COG4977">
    <property type="taxonomic scope" value="Bacteria"/>
</dbReference>
<dbReference type="GO" id="GO:0043565">
    <property type="term" value="F:sequence-specific DNA binding"/>
    <property type="evidence" value="ECO:0007669"/>
    <property type="project" value="InterPro"/>
</dbReference>
<gene>
    <name evidence="5" type="ordered locus">Marme_2889</name>
</gene>
<evidence type="ECO:0000313" key="6">
    <source>
        <dbReference type="Proteomes" id="UP000001062"/>
    </source>
</evidence>
<dbReference type="EMBL" id="CP002583">
    <property type="protein sequence ID" value="ADZ92111.1"/>
    <property type="molecule type" value="Genomic_DNA"/>
</dbReference>
<keyword evidence="3" id="KW-0804">Transcription</keyword>
<evidence type="ECO:0000259" key="4">
    <source>
        <dbReference type="PROSITE" id="PS01124"/>
    </source>
</evidence>
<keyword evidence="1" id="KW-0805">Transcription regulation</keyword>
<organism evidence="5 6">
    <name type="scientific">Marinomonas mediterranea (strain ATCC 700492 / JCM 21426 / NBRC 103028 / MMB-1)</name>
    <dbReference type="NCBI Taxonomy" id="717774"/>
    <lineage>
        <taxon>Bacteria</taxon>
        <taxon>Pseudomonadati</taxon>
        <taxon>Pseudomonadota</taxon>
        <taxon>Gammaproteobacteria</taxon>
        <taxon>Oceanospirillales</taxon>
        <taxon>Oceanospirillaceae</taxon>
        <taxon>Marinomonas</taxon>
    </lineage>
</organism>
<evidence type="ECO:0000313" key="5">
    <source>
        <dbReference type="EMBL" id="ADZ92111.1"/>
    </source>
</evidence>
<keyword evidence="2" id="KW-0238">DNA-binding</keyword>
<dbReference type="SMART" id="SM00342">
    <property type="entry name" value="HTH_ARAC"/>
    <property type="match status" value="1"/>
</dbReference>
<dbReference type="GO" id="GO:0003700">
    <property type="term" value="F:DNA-binding transcription factor activity"/>
    <property type="evidence" value="ECO:0007669"/>
    <property type="project" value="InterPro"/>
</dbReference>
<proteinExistence type="predicted"/>
<dbReference type="PANTHER" id="PTHR43280">
    <property type="entry name" value="ARAC-FAMILY TRANSCRIPTIONAL REGULATOR"/>
    <property type="match status" value="1"/>
</dbReference>
<dbReference type="Proteomes" id="UP000001062">
    <property type="component" value="Chromosome"/>
</dbReference>
<protein>
    <submittedName>
        <fullName evidence="5">Transcriptional regulator, AraC family</fullName>
    </submittedName>
</protein>
<dbReference type="HOGENOM" id="CLU_914676_0_0_6"/>
<dbReference type="InterPro" id="IPR018060">
    <property type="entry name" value="HTH_AraC"/>
</dbReference>
<evidence type="ECO:0000256" key="3">
    <source>
        <dbReference type="ARBA" id="ARBA00023163"/>
    </source>
</evidence>
<accession>F2JZZ9</accession>
<dbReference type="SUPFAM" id="SSF46689">
    <property type="entry name" value="Homeodomain-like"/>
    <property type="match status" value="2"/>
</dbReference>
<dbReference type="PROSITE" id="PS01124">
    <property type="entry name" value="HTH_ARAC_FAMILY_2"/>
    <property type="match status" value="1"/>
</dbReference>
<reference evidence="5 6" key="1">
    <citation type="journal article" date="2012" name="Stand. Genomic Sci.">
        <title>Complete genome sequence of the melanogenic marine bacterium Marinomonas mediterranea type strain (MMB-1(T)).</title>
        <authorList>
            <person name="Lucas-Elio P."/>
            <person name="Goodwin L."/>
            <person name="Woyke T."/>
            <person name="Pitluck S."/>
            <person name="Nolan M."/>
            <person name="Kyrpides N.C."/>
            <person name="Detter J.C."/>
            <person name="Copeland A."/>
            <person name="Teshima H."/>
            <person name="Bruce D."/>
            <person name="Detter C."/>
            <person name="Tapia R."/>
            <person name="Han S."/>
            <person name="Land M.L."/>
            <person name="Ivanova N."/>
            <person name="Mikhailova N."/>
            <person name="Johnston A.W."/>
            <person name="Sanchez-Amat A."/>
        </authorList>
    </citation>
    <scope>NUCLEOTIDE SEQUENCE [LARGE SCALE GENOMIC DNA]</scope>
    <source>
        <strain evidence="6">ATCC 700492 / JCM 21426 / NBRC 103028 / MMB-1</strain>
    </source>
</reference>
<dbReference type="PATRIC" id="fig|717774.3.peg.2976"/>
<dbReference type="KEGG" id="mme:Marme_2889"/>
<dbReference type="Gene3D" id="1.10.10.60">
    <property type="entry name" value="Homeodomain-like"/>
    <property type="match status" value="2"/>
</dbReference>
<evidence type="ECO:0000256" key="2">
    <source>
        <dbReference type="ARBA" id="ARBA00023125"/>
    </source>
</evidence>
<sequence length="304" mass="34802">MTYFGKETSINIPALLVPEMALLNRLPKHRRKRFEQALHLMYESFEEHMSWEQIATHCSISPYHFHRQFTEFFNETPGQYMNRLRLQIAVNLLMSDTSINITNVAQKCGFSSSQALGKALKRELGVTAKHIQGMGKNSTPKETTTFLNQLAHPGRNTSLEQELAQFMTTELIWYPPRGVKKVWLSNTDWDAIFATYGARSTRLLGATPIDQLENSWSEIHTTIGDWQSDVQEYDFFIPEGLYFCSDVYITGDVGYLTALEHLFNLAEKKKLKINAHAFFVEMVRSIELSQTGGVTFSFQIPIVS</sequence>
<feature type="domain" description="HTH araC/xylS-type" evidence="4">
    <location>
        <begin position="35"/>
        <end position="134"/>
    </location>
</feature>
<dbReference type="STRING" id="717774.Marme_2889"/>
<dbReference type="PANTHER" id="PTHR43280:SF28">
    <property type="entry name" value="HTH-TYPE TRANSCRIPTIONAL ACTIVATOR RHAS"/>
    <property type="match status" value="1"/>
</dbReference>
<dbReference type="InterPro" id="IPR009057">
    <property type="entry name" value="Homeodomain-like_sf"/>
</dbReference>
<dbReference type="AlphaFoldDB" id="F2JZZ9"/>
<name>F2JZZ9_MARM1</name>